<dbReference type="InterPro" id="IPR036412">
    <property type="entry name" value="HAD-like_sf"/>
</dbReference>
<evidence type="ECO:0000313" key="1">
    <source>
        <dbReference type="EMBL" id="NHN88343.1"/>
    </source>
</evidence>
<reference evidence="1 2" key="1">
    <citation type="journal article" date="2020" name="Int. J. Syst. Evol. Microbiol.">
        <title>Novel acetic acid bacteria from cider fermentations: Acetobacter conturbans sp. nov. and Acetobacter fallax sp. nov.</title>
        <authorList>
            <person name="Sombolestani A.S."/>
            <person name="Cleenwerck I."/>
            <person name="Cnockaert M."/>
            <person name="Borremans W."/>
            <person name="Wieme A.D."/>
            <person name="De Vuyst L."/>
            <person name="Vandamme P."/>
        </authorList>
    </citation>
    <scope>NUCLEOTIDE SEQUENCE [LARGE SCALE GENOMIC DNA]</scope>
    <source>
        <strain evidence="1 2">LMG 1627</strain>
    </source>
</reference>
<dbReference type="InterPro" id="IPR023214">
    <property type="entry name" value="HAD_sf"/>
</dbReference>
<gene>
    <name evidence="1" type="ORF">GOB81_06835</name>
</gene>
<evidence type="ECO:0008006" key="3">
    <source>
        <dbReference type="Google" id="ProtNLM"/>
    </source>
</evidence>
<proteinExistence type="predicted"/>
<evidence type="ECO:0000313" key="2">
    <source>
        <dbReference type="Proteomes" id="UP000631653"/>
    </source>
</evidence>
<comment type="caution">
    <text evidence="1">The sequence shown here is derived from an EMBL/GenBank/DDBJ whole genome shotgun (WGS) entry which is preliminary data.</text>
</comment>
<accession>A0ABX0JYD4</accession>
<dbReference type="Pfam" id="PF05045">
    <property type="entry name" value="RgpF"/>
    <property type="match status" value="1"/>
</dbReference>
<dbReference type="Gene3D" id="1.10.150.400">
    <property type="match status" value="1"/>
</dbReference>
<organism evidence="1 2">
    <name type="scientific">Acetobacter conturbans</name>
    <dbReference type="NCBI Taxonomy" id="1737472"/>
    <lineage>
        <taxon>Bacteria</taxon>
        <taxon>Pseudomonadati</taxon>
        <taxon>Pseudomonadota</taxon>
        <taxon>Alphaproteobacteria</taxon>
        <taxon>Acetobacterales</taxon>
        <taxon>Acetobacteraceae</taxon>
        <taxon>Acetobacter</taxon>
    </lineage>
</organism>
<dbReference type="Gene3D" id="3.40.50.1000">
    <property type="entry name" value="HAD superfamily/HAD-like"/>
    <property type="match status" value="1"/>
</dbReference>
<keyword evidence="2" id="KW-1185">Reference proteome</keyword>
<dbReference type="Proteomes" id="UP000631653">
    <property type="component" value="Unassembled WGS sequence"/>
</dbReference>
<dbReference type="InterPro" id="IPR007739">
    <property type="entry name" value="RgpF"/>
</dbReference>
<name>A0ABX0JYD4_9PROT</name>
<dbReference type="SUPFAM" id="SSF56784">
    <property type="entry name" value="HAD-like"/>
    <property type="match status" value="1"/>
</dbReference>
<dbReference type="EMBL" id="WOSY01000005">
    <property type="protein sequence ID" value="NHN88343.1"/>
    <property type="molecule type" value="Genomic_DNA"/>
</dbReference>
<sequence>MRRRNTQYYRRLGQTSVISNNAAPLPDDTLPAWNRHETRFPMTRHEDSPESSHALIIASGLFDDAWYRLHLPPYERDTEDLVTHFLTAGTHRQLDPGPLFDTKAYLARNWHLVPGTDNALLHYLLHGIGEGSVAEGINDRGLHNDQGATVATRLLPALSRPPSIAVSVHVFHLDVLEHDILPRLKTFPAPHSLLFTTDTEEKSLAISELTESLLPDSRAFIRVAPNRGRNFGPLLVCWRQALLQHDLFLHLHTKKSLYTGTEQQSWRATLLDTLLPTPQGINGILQRFADDETLGLLQPAPGPTVPWWAWTWLTNKAVARPLLQRLNITPPAGYFDYPAGSMFWARSKAMASLLDLPWSSDDFPEESGQTDGTLAHAVERCLGLVARSTGHRVDEYDRSAGLIRVGGGRKNLDQYERTTPGDLAAAIRQAKTVSFDLFDTLLTRIALTSDTIHHTVADRLARTFPTLVPSGRDFFILRQQAEHRARKALFDTDDVTLNDIYAALATLTGWPEPALALARREEVRIDQNVLRPRPAVLEALRLARAEGKRTLIVSDTYLTRAELDPVLERTGILPLVDEIYLSSERLARKDRGDMWDLLRACEDTTTLLHVGDNEQADIQRTADLRIRHHHVMSGLNLLRLSPLSAPLFHSLNSPAQTAPAHAEEHRLAGDILLGPLVTDLFESPFLTPQTPGTSTQSLTSPITLTSPETLGRVVLGPLLTTFLARLVRHPALPQLERLFFLSREGVFLSHLYTHLRTCWLPHLPEASVFPISRRVAISAAQAVRFDPDILFHSGDGYRGSMAALLEARLGVVLPPDDPMQDVRVSLPEDRAVTRNLTRLQQDPIVRQAHCTRDDLMAWTDAQGIAAGGGIRHGVVDVGYGGTIQRHLQTALGVPFAGFYMAAEPGTRRVEKSGGLAFGLVANGERAVAFRHDWSIFLEAILTAPHGQTIGYDTSTSPPTPVFGPPGLSQQNFPMLSRIIDGAESYLTDLLDSYGPDILPALQHGADAATLPLAALHSGVLKLAPDIASALFTEDAFCGRGEIKAAHGVED</sequence>
<protein>
    <recommendedName>
        <fullName evidence="3">Rhamnan synthesis protein F</fullName>
    </recommendedName>
</protein>